<dbReference type="InterPro" id="IPR043129">
    <property type="entry name" value="ATPase_NBD"/>
</dbReference>
<reference evidence="4 5" key="1">
    <citation type="journal article" date="2018" name="PLoS ONE">
        <title>The draft genome of Kipferlia bialata reveals reductive genome evolution in fornicate parasites.</title>
        <authorList>
            <person name="Tanifuji G."/>
            <person name="Takabayashi S."/>
            <person name="Kume K."/>
            <person name="Takagi M."/>
            <person name="Nakayama T."/>
            <person name="Kamikawa R."/>
            <person name="Inagaki Y."/>
            <person name="Hashimoto T."/>
        </authorList>
    </citation>
    <scope>NUCLEOTIDE SEQUENCE [LARGE SCALE GENOMIC DNA]</scope>
    <source>
        <strain evidence="4">NY0173</strain>
    </source>
</reference>
<dbReference type="Gene3D" id="3.30.420.510">
    <property type="match status" value="1"/>
</dbReference>
<accession>A0A9K3GEK6</accession>
<keyword evidence="1" id="KW-0547">Nucleotide-binding</keyword>
<gene>
    <name evidence="4" type="ORF">KIPB_000678</name>
</gene>
<dbReference type="GO" id="GO:0005524">
    <property type="term" value="F:ATP binding"/>
    <property type="evidence" value="ECO:0007669"/>
    <property type="project" value="UniProtKB-KW"/>
</dbReference>
<keyword evidence="2" id="KW-0067">ATP-binding</keyword>
<dbReference type="EMBL" id="BDIP01000083">
    <property type="protein sequence ID" value="GIQ79963.1"/>
    <property type="molecule type" value="Genomic_DNA"/>
</dbReference>
<proteinExistence type="predicted"/>
<keyword evidence="4" id="KW-0808">Transferase</keyword>
<dbReference type="Gene3D" id="3.30.420.40">
    <property type="match status" value="2"/>
</dbReference>
<keyword evidence="4" id="KW-0418">Kinase</keyword>
<evidence type="ECO:0000313" key="4">
    <source>
        <dbReference type="EMBL" id="GIQ79963.1"/>
    </source>
</evidence>
<dbReference type="GO" id="GO:0015937">
    <property type="term" value="P:coenzyme A biosynthetic process"/>
    <property type="evidence" value="ECO:0007669"/>
    <property type="project" value="UniProtKB-KW"/>
</dbReference>
<name>A0A9K3GEK6_9EUKA</name>
<protein>
    <submittedName>
        <fullName evidence="4">Type II pantothenate kinase</fullName>
    </submittedName>
</protein>
<dbReference type="PANTHER" id="PTHR12280:SF20">
    <property type="entry name" value="4'-PHOSPHOPANTETHEINE PHOSPHATASE"/>
    <property type="match status" value="1"/>
</dbReference>
<dbReference type="GO" id="GO:0005634">
    <property type="term" value="C:nucleus"/>
    <property type="evidence" value="ECO:0007669"/>
    <property type="project" value="TreeGrafter"/>
</dbReference>
<evidence type="ECO:0000256" key="2">
    <source>
        <dbReference type="ARBA" id="ARBA00022840"/>
    </source>
</evidence>
<dbReference type="OrthoDB" id="498611at2759"/>
<dbReference type="GO" id="GO:0005829">
    <property type="term" value="C:cytosol"/>
    <property type="evidence" value="ECO:0007669"/>
    <property type="project" value="TreeGrafter"/>
</dbReference>
<dbReference type="SUPFAM" id="SSF53067">
    <property type="entry name" value="Actin-like ATPase domain"/>
    <property type="match status" value="2"/>
</dbReference>
<evidence type="ECO:0000313" key="5">
    <source>
        <dbReference type="Proteomes" id="UP000265618"/>
    </source>
</evidence>
<dbReference type="AlphaFoldDB" id="A0A9K3GEK6"/>
<dbReference type="InterPro" id="IPR004567">
    <property type="entry name" value="Type_II_PanK"/>
</dbReference>
<sequence length="672" mass="74730">MPMDQDEHVEATCSGPSQGAALLGGVIHFFQFLTNEIRVFIEFLMVHELGQICDTLLRATGGGAVKYRSLIESSTPFTLHVCDEIRSVITGLNFLLRERPNGSAYRYRSNAPQPVQYVPCANPYPYLLVNVGSGVSFIVVTGPYTFERVDGSTIGGGTFWGLGRVLTGISDFDTILRLAKEGNSGRVDMEVGDIYGEDYLTMGLPKDTIASSFAKVTRAPAKEAREAAASCNCISCQMEVASHDADPEAEGPAMLEPLRQAPTDMDRDRDRECTSGRGRERPACECMATSVDGERERGGEEAVDPSGFSMGQDASDAAPFCSADVLCSLLKMVSLNVGQLAFHNAKKAGIQRVFFGGYFMRHHPVTLATITYALGYWSTGLIHPLFIRHEGFLGSLGALVSIRAPKTINTLRTKVNRPPLRKRMERKMYSMLLDTWPINMVAAPFMRKSTSRLPAGPLRIVHRPTMDTYWGSIRDIQSRPVSAGSDSAEDLERERERERLIAEEEERESMEGFAECPVSHMDAVPSETGPMLTRDASTQCGTYTKETSDASTQCGRDPKYMDRDVHTLPCADSAPVSLTHYSRGTQEEQPVCPIRIYTKEELLRMPLKDHRALMAYIRELHNDRSRWIDDDGTRTTWNRYDVMRQDLIQILLDRVREEKAAMPGCKRSTPAD</sequence>
<dbReference type="PANTHER" id="PTHR12280">
    <property type="entry name" value="PANTOTHENATE KINASE"/>
    <property type="match status" value="1"/>
</dbReference>
<keyword evidence="5" id="KW-1185">Reference proteome</keyword>
<keyword evidence="3" id="KW-0173">Coenzyme A biosynthesis</keyword>
<dbReference type="Proteomes" id="UP000265618">
    <property type="component" value="Unassembled WGS sequence"/>
</dbReference>
<evidence type="ECO:0000256" key="3">
    <source>
        <dbReference type="ARBA" id="ARBA00022993"/>
    </source>
</evidence>
<comment type="caution">
    <text evidence="4">The sequence shown here is derived from an EMBL/GenBank/DDBJ whole genome shotgun (WGS) entry which is preliminary data.</text>
</comment>
<dbReference type="Pfam" id="PF03630">
    <property type="entry name" value="Fumble"/>
    <property type="match status" value="1"/>
</dbReference>
<organism evidence="4 5">
    <name type="scientific">Kipferlia bialata</name>
    <dbReference type="NCBI Taxonomy" id="797122"/>
    <lineage>
        <taxon>Eukaryota</taxon>
        <taxon>Metamonada</taxon>
        <taxon>Carpediemonas-like organisms</taxon>
        <taxon>Kipferlia</taxon>
    </lineage>
</organism>
<dbReference type="GO" id="GO:0004594">
    <property type="term" value="F:pantothenate kinase activity"/>
    <property type="evidence" value="ECO:0007669"/>
    <property type="project" value="TreeGrafter"/>
</dbReference>
<evidence type="ECO:0000256" key="1">
    <source>
        <dbReference type="ARBA" id="ARBA00022741"/>
    </source>
</evidence>